<evidence type="ECO:0000256" key="9">
    <source>
        <dbReference type="ARBA" id="ARBA00022840"/>
    </source>
</evidence>
<evidence type="ECO:0000256" key="5">
    <source>
        <dbReference type="ARBA" id="ARBA00021364"/>
    </source>
</evidence>
<dbReference type="PANTHER" id="PTHR20852">
    <property type="entry name" value="GLUTAMINE SYNTHETASE"/>
    <property type="match status" value="1"/>
</dbReference>
<keyword evidence="9" id="KW-0067">ATP-binding</keyword>
<gene>
    <name evidence="16" type="ORF">RHS01_01435</name>
</gene>
<comment type="catalytic activity">
    <reaction evidence="11">
        <text>L-glutamate + NH4(+) + ATP = L-glutamine + ADP + phosphate + H(+)</text>
        <dbReference type="Rhea" id="RHEA:16169"/>
        <dbReference type="ChEBI" id="CHEBI:15378"/>
        <dbReference type="ChEBI" id="CHEBI:28938"/>
        <dbReference type="ChEBI" id="CHEBI:29985"/>
        <dbReference type="ChEBI" id="CHEBI:30616"/>
        <dbReference type="ChEBI" id="CHEBI:43474"/>
        <dbReference type="ChEBI" id="CHEBI:58359"/>
        <dbReference type="ChEBI" id="CHEBI:456216"/>
        <dbReference type="EC" id="6.3.1.2"/>
    </reaction>
</comment>
<dbReference type="SUPFAM" id="SSF54368">
    <property type="entry name" value="Glutamine synthetase, N-terminal domain"/>
    <property type="match status" value="1"/>
</dbReference>
<dbReference type="GO" id="GO:0005524">
    <property type="term" value="F:ATP binding"/>
    <property type="evidence" value="ECO:0007669"/>
    <property type="project" value="UniProtKB-KW"/>
</dbReference>
<keyword evidence="7" id="KW-0436">Ligase</keyword>
<evidence type="ECO:0000256" key="7">
    <source>
        <dbReference type="ARBA" id="ARBA00022598"/>
    </source>
</evidence>
<evidence type="ECO:0000256" key="13">
    <source>
        <dbReference type="SAM" id="MobiDB-lite"/>
    </source>
</evidence>
<comment type="similarity">
    <text evidence="2 12">Belongs to the glutamine synthetase family.</text>
</comment>
<dbReference type="FunFam" id="3.30.590.10:FF:000004">
    <property type="entry name" value="Glutamine synthetase"/>
    <property type="match status" value="1"/>
</dbReference>
<dbReference type="PROSITE" id="PS51987">
    <property type="entry name" value="GS_CATALYTIC"/>
    <property type="match status" value="1"/>
</dbReference>
<name>A0A8H7M809_9AGAM</name>
<dbReference type="InterPro" id="IPR008147">
    <property type="entry name" value="Gln_synt_N"/>
</dbReference>
<feature type="domain" description="GS catalytic" evidence="15">
    <location>
        <begin position="108"/>
        <end position="353"/>
    </location>
</feature>
<dbReference type="InterPro" id="IPR036651">
    <property type="entry name" value="Gln_synt_N_sf"/>
</dbReference>
<feature type="domain" description="GS beta-grasp" evidence="14">
    <location>
        <begin position="22"/>
        <end position="101"/>
    </location>
</feature>
<feature type="region of interest" description="Disordered" evidence="13">
    <location>
        <begin position="224"/>
        <end position="243"/>
    </location>
</feature>
<evidence type="ECO:0000256" key="10">
    <source>
        <dbReference type="ARBA" id="ARBA00030668"/>
    </source>
</evidence>
<reference evidence="16" key="1">
    <citation type="submission" date="2020-09" db="EMBL/GenBank/DDBJ databases">
        <title>Comparative genome analyses of four rice-infecting Rhizoctonia solani isolates reveal extensive enrichment of homogalacturonan modification genes.</title>
        <authorList>
            <person name="Lee D.-Y."/>
            <person name="Jeon J."/>
            <person name="Kim K.-T."/>
            <person name="Cheong K."/>
            <person name="Song H."/>
            <person name="Choi G."/>
            <person name="Ko J."/>
            <person name="Opiyo S.O."/>
            <person name="Zuo S."/>
            <person name="Madhav S."/>
            <person name="Lee Y.-H."/>
            <person name="Wang G.-L."/>
        </authorList>
    </citation>
    <scope>NUCLEOTIDE SEQUENCE</scope>
    <source>
        <strain evidence="16">AG1-IA B2</strain>
    </source>
</reference>
<dbReference type="InterPro" id="IPR027302">
    <property type="entry name" value="Gln_synth_N_conserv_site"/>
</dbReference>
<evidence type="ECO:0000259" key="15">
    <source>
        <dbReference type="PROSITE" id="PS51987"/>
    </source>
</evidence>
<proteinExistence type="inferred from homology"/>
<dbReference type="GO" id="GO:0005737">
    <property type="term" value="C:cytoplasm"/>
    <property type="evidence" value="ECO:0007669"/>
    <property type="project" value="UniProtKB-SubCell"/>
</dbReference>
<dbReference type="Gene3D" id="3.10.20.70">
    <property type="entry name" value="Glutamine synthetase, N-terminal domain"/>
    <property type="match status" value="1"/>
</dbReference>
<dbReference type="PANTHER" id="PTHR20852:SF57">
    <property type="entry name" value="GLUTAMINE SYNTHETASE 2 CYTOPLASMIC"/>
    <property type="match status" value="1"/>
</dbReference>
<evidence type="ECO:0000256" key="6">
    <source>
        <dbReference type="ARBA" id="ARBA00022490"/>
    </source>
</evidence>
<evidence type="ECO:0000313" key="16">
    <source>
        <dbReference type="EMBL" id="KAF8759534.1"/>
    </source>
</evidence>
<evidence type="ECO:0000313" key="17">
    <source>
        <dbReference type="Proteomes" id="UP000614334"/>
    </source>
</evidence>
<dbReference type="Proteomes" id="UP000614334">
    <property type="component" value="Unassembled WGS sequence"/>
</dbReference>
<keyword evidence="8" id="KW-0547">Nucleotide-binding</keyword>
<comment type="caution">
    <text evidence="16">The sequence shown here is derived from an EMBL/GenBank/DDBJ whole genome shotgun (WGS) entry which is preliminary data.</text>
</comment>
<evidence type="ECO:0000256" key="8">
    <source>
        <dbReference type="ARBA" id="ARBA00022741"/>
    </source>
</evidence>
<evidence type="ECO:0000256" key="2">
    <source>
        <dbReference type="ARBA" id="ARBA00009897"/>
    </source>
</evidence>
<accession>A0A8H7M809</accession>
<comment type="subcellular location">
    <subcellularLocation>
        <location evidence="1">Cytoplasm</location>
    </subcellularLocation>
</comment>
<dbReference type="PROSITE" id="PS51986">
    <property type="entry name" value="GS_BETA_GRASP"/>
    <property type="match status" value="1"/>
</dbReference>
<dbReference type="InterPro" id="IPR014746">
    <property type="entry name" value="Gln_synth/guanido_kin_cat_dom"/>
</dbReference>
<dbReference type="EMBL" id="JACYCF010000002">
    <property type="protein sequence ID" value="KAF8759534.1"/>
    <property type="molecule type" value="Genomic_DNA"/>
</dbReference>
<dbReference type="SMART" id="SM01230">
    <property type="entry name" value="Gln-synt_C"/>
    <property type="match status" value="1"/>
</dbReference>
<keyword evidence="6" id="KW-0963">Cytoplasm</keyword>
<dbReference type="Gene3D" id="3.30.590.10">
    <property type="entry name" value="Glutamine synthetase/guanido kinase, catalytic domain"/>
    <property type="match status" value="1"/>
</dbReference>
<dbReference type="GO" id="GO:0006542">
    <property type="term" value="P:glutamine biosynthetic process"/>
    <property type="evidence" value="ECO:0007669"/>
    <property type="project" value="InterPro"/>
</dbReference>
<dbReference type="InterPro" id="IPR050292">
    <property type="entry name" value="Glutamine_Synthetase"/>
</dbReference>
<evidence type="ECO:0000256" key="1">
    <source>
        <dbReference type="ARBA" id="ARBA00004496"/>
    </source>
</evidence>
<evidence type="ECO:0000259" key="14">
    <source>
        <dbReference type="PROSITE" id="PS51986"/>
    </source>
</evidence>
<dbReference type="GO" id="GO:0004356">
    <property type="term" value="F:glutamine synthetase activity"/>
    <property type="evidence" value="ECO:0007669"/>
    <property type="project" value="UniProtKB-EC"/>
</dbReference>
<evidence type="ECO:0000256" key="4">
    <source>
        <dbReference type="ARBA" id="ARBA00012937"/>
    </source>
</evidence>
<sequence length="353" mass="38769">MAGLYKPELLAPYLTLDQGDSIQAEYVWIDGDGGLRSKTMTVLKEVKSIDDLRIWDFDGSSTNQAPGHDSDVHLRPAAIFKDPFRGGKNILVLAETYNNDGTPNRTNYRHHAKKIMDLAKDEHPWFGLEQEYTLFDVDGSPYGWPKGGFPGPQGPYYCGVGTGKVFARDLIEAHYRACLYAGIKISGINAEVMPSQWEFQVGPCEGIEMGDHLWMAVSSSSVLPRSGVSRSPSTPSPSRGDWNGAGCHSNYSTLAMREKGGIKAIEAAIEKLGKRHEDHIAVYGEDNDLRLTGRHETGHISSFSSGVANRGASIRIPRHVAAQGFGYLEDRRPASNVDPYRVTGIIVETTCLQ</sequence>
<dbReference type="FunFam" id="3.10.20.70:FF:000004">
    <property type="entry name" value="Glutamine synthetase"/>
    <property type="match status" value="1"/>
</dbReference>
<evidence type="ECO:0000256" key="3">
    <source>
        <dbReference type="ARBA" id="ARBA00011823"/>
    </source>
</evidence>
<feature type="compositionally biased region" description="Low complexity" evidence="13">
    <location>
        <begin position="224"/>
        <end position="239"/>
    </location>
</feature>
<dbReference type="EC" id="6.3.1.2" evidence="4"/>
<dbReference type="InterPro" id="IPR008146">
    <property type="entry name" value="Gln_synth_cat_dom"/>
</dbReference>
<protein>
    <recommendedName>
        <fullName evidence="5">Glutamine synthetase</fullName>
        <ecNumber evidence="4">6.3.1.2</ecNumber>
    </recommendedName>
    <alternativeName>
        <fullName evidence="10">Glutamate--ammonia ligase</fullName>
    </alternativeName>
</protein>
<organism evidence="16 17">
    <name type="scientific">Rhizoctonia solani</name>
    <dbReference type="NCBI Taxonomy" id="456999"/>
    <lineage>
        <taxon>Eukaryota</taxon>
        <taxon>Fungi</taxon>
        <taxon>Dikarya</taxon>
        <taxon>Basidiomycota</taxon>
        <taxon>Agaricomycotina</taxon>
        <taxon>Agaricomycetes</taxon>
        <taxon>Cantharellales</taxon>
        <taxon>Ceratobasidiaceae</taxon>
        <taxon>Rhizoctonia</taxon>
    </lineage>
</organism>
<dbReference type="Pfam" id="PF03951">
    <property type="entry name" value="Gln-synt_N"/>
    <property type="match status" value="1"/>
</dbReference>
<evidence type="ECO:0000256" key="12">
    <source>
        <dbReference type="PROSITE-ProRule" id="PRU01330"/>
    </source>
</evidence>
<dbReference type="AlphaFoldDB" id="A0A8H7M809"/>
<comment type="subunit">
    <text evidence="3">Homooctamer.</text>
</comment>
<evidence type="ECO:0000256" key="11">
    <source>
        <dbReference type="ARBA" id="ARBA00049436"/>
    </source>
</evidence>
<dbReference type="SUPFAM" id="SSF55931">
    <property type="entry name" value="Glutamine synthetase/guanido kinase"/>
    <property type="match status" value="1"/>
</dbReference>
<dbReference type="PROSITE" id="PS00180">
    <property type="entry name" value="GLNA_1"/>
    <property type="match status" value="1"/>
</dbReference>